<dbReference type="InterPro" id="IPR050189">
    <property type="entry name" value="MFS_Efflux_Transporters"/>
</dbReference>
<feature type="transmembrane region" description="Helical" evidence="6">
    <location>
        <begin position="70"/>
        <end position="90"/>
    </location>
</feature>
<feature type="transmembrane region" description="Helical" evidence="6">
    <location>
        <begin position="201"/>
        <end position="221"/>
    </location>
</feature>
<evidence type="ECO:0000256" key="4">
    <source>
        <dbReference type="ARBA" id="ARBA00022989"/>
    </source>
</evidence>
<feature type="domain" description="Major facilitator superfamily (MFS) profile" evidence="7">
    <location>
        <begin position="5"/>
        <end position="379"/>
    </location>
</feature>
<keyword evidence="9" id="KW-1185">Reference proteome</keyword>
<evidence type="ECO:0000256" key="5">
    <source>
        <dbReference type="ARBA" id="ARBA00023136"/>
    </source>
</evidence>
<dbReference type="InterPro" id="IPR020846">
    <property type="entry name" value="MFS_dom"/>
</dbReference>
<feature type="transmembrane region" description="Helical" evidence="6">
    <location>
        <begin position="155"/>
        <end position="174"/>
    </location>
</feature>
<reference evidence="9" key="1">
    <citation type="journal article" date="2019" name="Int. J. Syst. Evol. Microbiol.">
        <title>The Global Catalogue of Microorganisms (GCM) 10K type strain sequencing project: providing services to taxonomists for standard genome sequencing and annotation.</title>
        <authorList>
            <consortium name="The Broad Institute Genomics Platform"/>
            <consortium name="The Broad Institute Genome Sequencing Center for Infectious Disease"/>
            <person name="Wu L."/>
            <person name="Ma J."/>
        </authorList>
    </citation>
    <scope>NUCLEOTIDE SEQUENCE [LARGE SCALE GENOMIC DNA]</scope>
    <source>
        <strain evidence="9">CGMCC 4.7645</strain>
    </source>
</reference>
<evidence type="ECO:0000256" key="3">
    <source>
        <dbReference type="ARBA" id="ARBA00022692"/>
    </source>
</evidence>
<keyword evidence="4 6" id="KW-1133">Transmembrane helix</keyword>
<dbReference type="SUPFAM" id="SSF103473">
    <property type="entry name" value="MFS general substrate transporter"/>
    <property type="match status" value="1"/>
</dbReference>
<keyword evidence="5 6" id="KW-0472">Membrane</keyword>
<feature type="transmembrane region" description="Helical" evidence="6">
    <location>
        <begin position="355"/>
        <end position="374"/>
    </location>
</feature>
<protein>
    <submittedName>
        <fullName evidence="8">MFS transporter</fullName>
    </submittedName>
</protein>
<evidence type="ECO:0000256" key="2">
    <source>
        <dbReference type="ARBA" id="ARBA00022475"/>
    </source>
</evidence>
<accession>A0ABW5FLN3</accession>
<feature type="transmembrane region" description="Helical" evidence="6">
    <location>
        <begin position="44"/>
        <end position="63"/>
    </location>
</feature>
<feature type="transmembrane region" description="Helical" evidence="6">
    <location>
        <begin position="331"/>
        <end position="349"/>
    </location>
</feature>
<dbReference type="Gene3D" id="1.20.1250.20">
    <property type="entry name" value="MFS general substrate transporter like domains"/>
    <property type="match status" value="1"/>
</dbReference>
<comment type="subcellular location">
    <subcellularLocation>
        <location evidence="1">Cell membrane</location>
        <topology evidence="1">Multi-pass membrane protein</topology>
    </subcellularLocation>
</comment>
<dbReference type="PANTHER" id="PTHR43124:SF10">
    <property type="entry name" value="PURINE EFFLUX PUMP PBUE"/>
    <property type="match status" value="1"/>
</dbReference>
<feature type="transmembrane region" description="Helical" evidence="6">
    <location>
        <begin position="266"/>
        <end position="285"/>
    </location>
</feature>
<dbReference type="RefSeq" id="WP_378261801.1">
    <property type="nucleotide sequence ID" value="NZ_JBHUKR010000004.1"/>
</dbReference>
<proteinExistence type="predicted"/>
<gene>
    <name evidence="8" type="ORF">ACFSXZ_05290</name>
</gene>
<feature type="transmembrane region" description="Helical" evidence="6">
    <location>
        <begin position="96"/>
        <end position="117"/>
    </location>
</feature>
<keyword evidence="2" id="KW-1003">Cell membrane</keyword>
<dbReference type="Pfam" id="PF07690">
    <property type="entry name" value="MFS_1"/>
    <property type="match status" value="2"/>
</dbReference>
<name>A0ABW5FLN3_9PSEU</name>
<feature type="transmembrane region" description="Helical" evidence="6">
    <location>
        <begin position="129"/>
        <end position="149"/>
    </location>
</feature>
<feature type="transmembrane region" description="Helical" evidence="6">
    <location>
        <begin position="233"/>
        <end position="254"/>
    </location>
</feature>
<evidence type="ECO:0000256" key="1">
    <source>
        <dbReference type="ARBA" id="ARBA00004651"/>
    </source>
</evidence>
<dbReference type="PROSITE" id="PS50850">
    <property type="entry name" value="MFS"/>
    <property type="match status" value="1"/>
</dbReference>
<dbReference type="CDD" id="cd17324">
    <property type="entry name" value="MFS_NepI_like"/>
    <property type="match status" value="1"/>
</dbReference>
<keyword evidence="3 6" id="KW-0812">Transmembrane</keyword>
<evidence type="ECO:0000313" key="8">
    <source>
        <dbReference type="EMBL" id="MFD2415738.1"/>
    </source>
</evidence>
<evidence type="ECO:0000313" key="9">
    <source>
        <dbReference type="Proteomes" id="UP001597417"/>
    </source>
</evidence>
<evidence type="ECO:0000259" key="7">
    <source>
        <dbReference type="PROSITE" id="PS50850"/>
    </source>
</evidence>
<sequence>MPKVKLLVAWVTLLLVGTDLFVVSPMLGPWSREFGIGLDRAGLAVTGFSVAYVFSAPFAGSWADRRGRRLALTVSLAVFAAANLGTALAAGPVMLIVVRVVAGMAAAGITPTVFALVGGTAAPEIKAWTLGVATSGLLSALWLGAPAGALLSQWIGWRAVFGCLAGFAVVLLVINRASWSVEPETADGDARPVAGSAWDKATAVLPTTLWAVAVYGVYTYLSSGLRLGEGWSSGAVGVGLATYGICAVSSSVAGGRIADRWRPRPLIVTALLGTAAALLLLGVVVGAAVPVVAVALGVFASAAYLVFPAQQAELLRRFDRERSAVLAWNQSAMYVGIAAGSAFGGFVFSRWAFPVLPFAAAVSAAAGALVARWVHGPVRSEPSAEHAGRYA</sequence>
<organism evidence="8 9">
    <name type="scientific">Amycolatopsis pigmentata</name>
    <dbReference type="NCBI Taxonomy" id="450801"/>
    <lineage>
        <taxon>Bacteria</taxon>
        <taxon>Bacillati</taxon>
        <taxon>Actinomycetota</taxon>
        <taxon>Actinomycetes</taxon>
        <taxon>Pseudonocardiales</taxon>
        <taxon>Pseudonocardiaceae</taxon>
        <taxon>Amycolatopsis</taxon>
    </lineage>
</organism>
<dbReference type="EMBL" id="JBHUKR010000004">
    <property type="protein sequence ID" value="MFD2415738.1"/>
    <property type="molecule type" value="Genomic_DNA"/>
</dbReference>
<evidence type="ECO:0000256" key="6">
    <source>
        <dbReference type="SAM" id="Phobius"/>
    </source>
</evidence>
<dbReference type="Proteomes" id="UP001597417">
    <property type="component" value="Unassembled WGS sequence"/>
</dbReference>
<dbReference type="InterPro" id="IPR011701">
    <property type="entry name" value="MFS"/>
</dbReference>
<dbReference type="InterPro" id="IPR036259">
    <property type="entry name" value="MFS_trans_sf"/>
</dbReference>
<feature type="transmembrane region" description="Helical" evidence="6">
    <location>
        <begin position="291"/>
        <end position="310"/>
    </location>
</feature>
<comment type="caution">
    <text evidence="8">The sequence shown here is derived from an EMBL/GenBank/DDBJ whole genome shotgun (WGS) entry which is preliminary data.</text>
</comment>
<dbReference type="PANTHER" id="PTHR43124">
    <property type="entry name" value="PURINE EFFLUX PUMP PBUE"/>
    <property type="match status" value="1"/>
</dbReference>